<evidence type="ECO:0000259" key="4">
    <source>
        <dbReference type="PROSITE" id="PS50995"/>
    </source>
</evidence>
<protein>
    <submittedName>
        <fullName evidence="5">MarR family winged helix-turn-helix transcriptional regulator</fullName>
    </submittedName>
</protein>
<dbReference type="PROSITE" id="PS50995">
    <property type="entry name" value="HTH_MARR_2"/>
    <property type="match status" value="1"/>
</dbReference>
<evidence type="ECO:0000313" key="6">
    <source>
        <dbReference type="Proteomes" id="UP001595681"/>
    </source>
</evidence>
<keyword evidence="1" id="KW-0805">Transcription regulation</keyword>
<dbReference type="EMBL" id="JBHRVU010000005">
    <property type="protein sequence ID" value="MFC3443519.1"/>
    <property type="molecule type" value="Genomic_DNA"/>
</dbReference>
<dbReference type="Gene3D" id="1.10.10.10">
    <property type="entry name" value="Winged helix-like DNA-binding domain superfamily/Winged helix DNA-binding domain"/>
    <property type="match status" value="1"/>
</dbReference>
<dbReference type="InterPro" id="IPR036390">
    <property type="entry name" value="WH_DNA-bd_sf"/>
</dbReference>
<dbReference type="InterPro" id="IPR039422">
    <property type="entry name" value="MarR/SlyA-like"/>
</dbReference>
<dbReference type="SMART" id="SM00347">
    <property type="entry name" value="HTH_MARR"/>
    <property type="match status" value="1"/>
</dbReference>
<keyword evidence="6" id="KW-1185">Reference proteome</keyword>
<dbReference type="RefSeq" id="WP_380798313.1">
    <property type="nucleotide sequence ID" value="NZ_JBHRVU010000005.1"/>
</dbReference>
<dbReference type="Proteomes" id="UP001595681">
    <property type="component" value="Unassembled WGS sequence"/>
</dbReference>
<dbReference type="PANTHER" id="PTHR33164:SF64">
    <property type="entry name" value="TRANSCRIPTIONAL REGULATOR SLYA"/>
    <property type="match status" value="1"/>
</dbReference>
<reference evidence="6" key="1">
    <citation type="journal article" date="2019" name="Int. J. Syst. Evol. Microbiol.">
        <title>The Global Catalogue of Microorganisms (GCM) 10K type strain sequencing project: providing services to taxonomists for standard genome sequencing and annotation.</title>
        <authorList>
            <consortium name="The Broad Institute Genomics Platform"/>
            <consortium name="The Broad Institute Genome Sequencing Center for Infectious Disease"/>
            <person name="Wu L."/>
            <person name="Ma J."/>
        </authorList>
    </citation>
    <scope>NUCLEOTIDE SEQUENCE [LARGE SCALE GENOMIC DNA]</scope>
    <source>
        <strain evidence="6">CCM 7491</strain>
    </source>
</reference>
<name>A0ABV7NJ38_9SPHN</name>
<organism evidence="5 6">
    <name type="scientific">Sphingobium rhizovicinum</name>
    <dbReference type="NCBI Taxonomy" id="432308"/>
    <lineage>
        <taxon>Bacteria</taxon>
        <taxon>Pseudomonadati</taxon>
        <taxon>Pseudomonadota</taxon>
        <taxon>Alphaproteobacteria</taxon>
        <taxon>Sphingomonadales</taxon>
        <taxon>Sphingomonadaceae</taxon>
        <taxon>Sphingobium</taxon>
    </lineage>
</organism>
<dbReference type="PRINTS" id="PR00598">
    <property type="entry name" value="HTHMARR"/>
</dbReference>
<keyword evidence="2" id="KW-0238">DNA-binding</keyword>
<sequence>MPRKQTSPAKEAKSASRPVVKPFRFGFLVHDVSRMRRTLFDDVMRSRGVTRSQWSVLATLSRVGADGMMQVDISRHMDVGKVTIGGLIDRLEAAGYVERRLDAEDRRARRVFITDQGYEVIAEMQKVGSKLNKSILAGVSPEHQRITEETLALVKANIRDMLQND</sequence>
<keyword evidence="3" id="KW-0804">Transcription</keyword>
<dbReference type="Pfam" id="PF12802">
    <property type="entry name" value="MarR_2"/>
    <property type="match status" value="1"/>
</dbReference>
<evidence type="ECO:0000313" key="5">
    <source>
        <dbReference type="EMBL" id="MFC3443519.1"/>
    </source>
</evidence>
<dbReference type="PANTHER" id="PTHR33164">
    <property type="entry name" value="TRANSCRIPTIONAL REGULATOR, MARR FAMILY"/>
    <property type="match status" value="1"/>
</dbReference>
<proteinExistence type="predicted"/>
<gene>
    <name evidence="5" type="ORF">ACFOKF_20385</name>
</gene>
<accession>A0ABV7NJ38</accession>
<dbReference type="InterPro" id="IPR023187">
    <property type="entry name" value="Tscrpt_reg_MarR-type_CS"/>
</dbReference>
<dbReference type="PROSITE" id="PS01117">
    <property type="entry name" value="HTH_MARR_1"/>
    <property type="match status" value="1"/>
</dbReference>
<comment type="caution">
    <text evidence="5">The sequence shown here is derived from an EMBL/GenBank/DDBJ whole genome shotgun (WGS) entry which is preliminary data.</text>
</comment>
<dbReference type="InterPro" id="IPR036388">
    <property type="entry name" value="WH-like_DNA-bd_sf"/>
</dbReference>
<evidence type="ECO:0000256" key="1">
    <source>
        <dbReference type="ARBA" id="ARBA00023015"/>
    </source>
</evidence>
<evidence type="ECO:0000256" key="3">
    <source>
        <dbReference type="ARBA" id="ARBA00023163"/>
    </source>
</evidence>
<dbReference type="SUPFAM" id="SSF46785">
    <property type="entry name" value="Winged helix' DNA-binding domain"/>
    <property type="match status" value="1"/>
</dbReference>
<evidence type="ECO:0000256" key="2">
    <source>
        <dbReference type="ARBA" id="ARBA00023125"/>
    </source>
</evidence>
<dbReference type="InterPro" id="IPR000835">
    <property type="entry name" value="HTH_MarR-typ"/>
</dbReference>
<feature type="domain" description="HTH marR-type" evidence="4">
    <location>
        <begin position="22"/>
        <end position="160"/>
    </location>
</feature>